<evidence type="ECO:0000313" key="9">
    <source>
        <dbReference type="EMBL" id="GBG25278.1"/>
    </source>
</evidence>
<keyword evidence="6" id="KW-0813">Transport</keyword>
<feature type="transmembrane region" description="Helical" evidence="8">
    <location>
        <begin position="133"/>
        <end position="153"/>
    </location>
</feature>
<keyword evidence="3 6" id="KW-0812">Transmembrane</keyword>
<dbReference type="GO" id="GO:0016020">
    <property type="term" value="C:membrane"/>
    <property type="evidence" value="ECO:0007669"/>
    <property type="project" value="UniProtKB-SubCell"/>
</dbReference>
<dbReference type="PANTHER" id="PTHR11654">
    <property type="entry name" value="OLIGOPEPTIDE TRANSPORTER-RELATED"/>
    <property type="match status" value="1"/>
</dbReference>
<evidence type="ECO:0000256" key="7">
    <source>
        <dbReference type="SAM" id="MobiDB-lite"/>
    </source>
</evidence>
<evidence type="ECO:0000256" key="4">
    <source>
        <dbReference type="ARBA" id="ARBA00022989"/>
    </source>
</evidence>
<dbReference type="Pfam" id="PF00854">
    <property type="entry name" value="PTR2"/>
    <property type="match status" value="1"/>
</dbReference>
<dbReference type="InParanoid" id="A0A2R5G670"/>
<evidence type="ECO:0000256" key="5">
    <source>
        <dbReference type="ARBA" id="ARBA00023136"/>
    </source>
</evidence>
<dbReference type="EMBL" id="BEYU01000012">
    <property type="protein sequence ID" value="GBG25278.1"/>
    <property type="molecule type" value="Genomic_DNA"/>
</dbReference>
<comment type="similarity">
    <text evidence="2 6">Belongs to the major facilitator superfamily. Proton-dependent oligopeptide transporter (POT/PTR) (TC 2.A.17) family.</text>
</comment>
<dbReference type="AlphaFoldDB" id="A0A2R5G670"/>
<comment type="caution">
    <text evidence="9">The sequence shown here is derived from an EMBL/GenBank/DDBJ whole genome shotgun (WGS) entry which is preliminary data.</text>
</comment>
<dbReference type="Gene3D" id="1.20.1250.20">
    <property type="entry name" value="MFS general substrate transporter like domains"/>
    <property type="match status" value="1"/>
</dbReference>
<dbReference type="Proteomes" id="UP000241890">
    <property type="component" value="Unassembled WGS sequence"/>
</dbReference>
<evidence type="ECO:0000256" key="8">
    <source>
        <dbReference type="SAM" id="Phobius"/>
    </source>
</evidence>
<proteinExistence type="inferred from homology"/>
<dbReference type="PROSITE" id="PS01023">
    <property type="entry name" value="PTR2_2"/>
    <property type="match status" value="1"/>
</dbReference>
<evidence type="ECO:0000256" key="6">
    <source>
        <dbReference type="RuleBase" id="RU003755"/>
    </source>
</evidence>
<sequence>MLKEDAVEIKVNEAQPAELEAAHAQQVKEDASSSLPAGVVSPESDLPDNVDSEDALAEVPRKYLSNLAKRPLLLVDASGDAHTYMLRPWSCVVLILLMELLERLSFYGINFTQTAYLTGTYGPWSPELTSTEASSWVMTSTAVAYSIPFLGAIISDGFLGNYKTILLFSVAVYIPGLLIIALCTNESLFPSGVYPTSLLAAGLLGLYPIGAGGIKACVNVMGAQQFHPILQKRQVSRYYVWFYMFINIGALAGGIAIPIIMQSNVFAAYMIPVVGLSLGVIVFVLGTPLYVRVRAQGSDIVESLRAMVASCQQCPPSLEKTKASHGGNYDDIFIDKVKVIGRLVPIMLTVVPFNMAYGQMSNVFVIQGSVMQPVGFIDASWMQNFDAFSVLLSGFVLSTFVFPWLERTGRMPNMHTKFAIGSAFGALALIADAIIDYEIHAAFTVSGDKLCVLWQVFPFFLIGTGEIFAISSAYDAAFQLSPVGMKSFGSALNLFMIGAVPNFISEGILNACAVWFTTDDGSTDLSTLEAYSQAQVYNYLWVLVGIALLGVVVNLVPQVQVFYAVTEEKAAAITAKSV</sequence>
<keyword evidence="5 8" id="KW-0472">Membrane</keyword>
<feature type="transmembrane region" description="Helical" evidence="8">
    <location>
        <begin position="91"/>
        <end position="113"/>
    </location>
</feature>
<gene>
    <name evidence="9" type="ORF">FCC1311_014952</name>
</gene>
<feature type="transmembrane region" description="Helical" evidence="8">
    <location>
        <begin position="343"/>
        <end position="367"/>
    </location>
</feature>
<dbReference type="InterPro" id="IPR036259">
    <property type="entry name" value="MFS_trans_sf"/>
</dbReference>
<feature type="transmembrane region" description="Helical" evidence="8">
    <location>
        <begin position="387"/>
        <end position="405"/>
    </location>
</feature>
<dbReference type="InterPro" id="IPR018456">
    <property type="entry name" value="PTR2_symporter_CS"/>
</dbReference>
<evidence type="ECO:0000256" key="1">
    <source>
        <dbReference type="ARBA" id="ARBA00004141"/>
    </source>
</evidence>
<dbReference type="OrthoDB" id="8904098at2759"/>
<feature type="transmembrane region" description="Helical" evidence="8">
    <location>
        <begin position="194"/>
        <end position="218"/>
    </location>
</feature>
<protein>
    <submittedName>
        <fullName evidence="9">Protein NRT1/ PTR FAMILY 8.4</fullName>
    </submittedName>
</protein>
<evidence type="ECO:0000256" key="3">
    <source>
        <dbReference type="ARBA" id="ARBA00022692"/>
    </source>
</evidence>
<feature type="transmembrane region" description="Helical" evidence="8">
    <location>
        <begin position="417"/>
        <end position="435"/>
    </location>
</feature>
<feature type="transmembrane region" description="Helical" evidence="8">
    <location>
        <begin position="266"/>
        <end position="291"/>
    </location>
</feature>
<feature type="transmembrane region" description="Helical" evidence="8">
    <location>
        <begin position="238"/>
        <end position="260"/>
    </location>
</feature>
<keyword evidence="4 8" id="KW-1133">Transmembrane helix</keyword>
<accession>A0A2R5G670</accession>
<feature type="transmembrane region" description="Helical" evidence="8">
    <location>
        <begin position="536"/>
        <end position="556"/>
    </location>
</feature>
<feature type="transmembrane region" description="Helical" evidence="8">
    <location>
        <begin position="494"/>
        <end position="516"/>
    </location>
</feature>
<feature type="region of interest" description="Disordered" evidence="7">
    <location>
        <begin position="20"/>
        <end position="52"/>
    </location>
</feature>
<dbReference type="SUPFAM" id="SSF103473">
    <property type="entry name" value="MFS general substrate transporter"/>
    <property type="match status" value="1"/>
</dbReference>
<dbReference type="GO" id="GO:0006857">
    <property type="term" value="P:oligopeptide transport"/>
    <property type="evidence" value="ECO:0007669"/>
    <property type="project" value="InterPro"/>
</dbReference>
<feature type="transmembrane region" description="Helical" evidence="8">
    <location>
        <begin position="455"/>
        <end position="474"/>
    </location>
</feature>
<reference evidence="9 10" key="1">
    <citation type="submission" date="2017-12" db="EMBL/GenBank/DDBJ databases">
        <title>Sequencing, de novo assembly and annotation of complete genome of a new Thraustochytrid species, strain FCC1311.</title>
        <authorList>
            <person name="Sedici K."/>
            <person name="Godart F."/>
            <person name="Aiese Cigliano R."/>
            <person name="Sanseverino W."/>
            <person name="Barakat M."/>
            <person name="Ortet P."/>
            <person name="Marechal E."/>
            <person name="Cagnac O."/>
            <person name="Amato A."/>
        </authorList>
    </citation>
    <scope>NUCLEOTIDE SEQUENCE [LARGE SCALE GENOMIC DNA]</scope>
</reference>
<organism evidence="9 10">
    <name type="scientific">Hondaea fermentalgiana</name>
    <dbReference type="NCBI Taxonomy" id="2315210"/>
    <lineage>
        <taxon>Eukaryota</taxon>
        <taxon>Sar</taxon>
        <taxon>Stramenopiles</taxon>
        <taxon>Bigyra</taxon>
        <taxon>Labyrinthulomycetes</taxon>
        <taxon>Thraustochytrida</taxon>
        <taxon>Thraustochytriidae</taxon>
        <taxon>Hondaea</taxon>
    </lineage>
</organism>
<dbReference type="GO" id="GO:0022857">
    <property type="term" value="F:transmembrane transporter activity"/>
    <property type="evidence" value="ECO:0007669"/>
    <property type="project" value="InterPro"/>
</dbReference>
<feature type="transmembrane region" description="Helical" evidence="8">
    <location>
        <begin position="165"/>
        <end position="182"/>
    </location>
</feature>
<dbReference type="InterPro" id="IPR000109">
    <property type="entry name" value="POT_fam"/>
</dbReference>
<evidence type="ECO:0000313" key="10">
    <source>
        <dbReference type="Proteomes" id="UP000241890"/>
    </source>
</evidence>
<name>A0A2R5G670_9STRA</name>
<comment type="subcellular location">
    <subcellularLocation>
        <location evidence="1 6">Membrane</location>
        <topology evidence="1 6">Multi-pass membrane protein</topology>
    </subcellularLocation>
</comment>
<keyword evidence="10" id="KW-1185">Reference proteome</keyword>
<evidence type="ECO:0000256" key="2">
    <source>
        <dbReference type="ARBA" id="ARBA00005982"/>
    </source>
</evidence>